<feature type="transmembrane region" description="Helical" evidence="2">
    <location>
        <begin position="1425"/>
        <end position="1451"/>
    </location>
</feature>
<dbReference type="SUPFAM" id="SSF69318">
    <property type="entry name" value="Integrin alpha N-terminal domain"/>
    <property type="match status" value="2"/>
</dbReference>
<dbReference type="InterPro" id="IPR028994">
    <property type="entry name" value="Integrin_alpha_N"/>
</dbReference>
<feature type="transmembrane region" description="Helical" evidence="2">
    <location>
        <begin position="1645"/>
        <end position="1670"/>
    </location>
</feature>
<keyword evidence="2" id="KW-1133">Transmembrane helix</keyword>
<sequence length="1747" mass="178578">MDVVYTAPGSNSAAYKLSTGGTSFGGQVSFPTPALTGACAAAVAQLDGSLGADVVVSAPGASALVWFANSAGPVATPSFVTPGSSVDASAMGSGACALDSGDFDGDGDVDLLLGGSVGGGWFANDGAGTFAPATMLYTGSVGAVVAGDVDADADIDVAIGSVGAVRVYVNPGDGSFTVVTLSVPFSAVITSLDMADYSGDAAVDIIVGSLTPSRIGFLATVVPGVSFASYLDISTQADGVTAVAAIDLLNDGGAVDLVSASVNDDAIATYTNAPLVPKYGTARVVSTAVNGVYSVAAADIDGDGDVDIVSAGEFSSRIEWYPNVDGSGLFGLANVVTQSASAARFVVCADLDADGDVDIASASSGDNTVAWYPNSDGRGTFTSRLIISAAASSVRSLGLVDLNGDGALDILAAERGASRVAAYYYLGFGASSSAFSAATVVATGVGDAIDVAGGDIDNDGLPDVVAVAEADNNIEWFKTLPGGMSWGAPVAVGTAIGPRAVAVGDLDADNDLDVAVAATSGNELLWFRNDALGATWTTTVLDSALDGARDVLIADLDSDGDLDVAAVSLFNDIVGVVFNNGGGSFAPLVTVDSAFDGAITLAAGDVDGDGDLDLVSGAISVDTVAWFSFLRRTSSFVYAPASRAVAIGSTPTTPAWWDCQRSSVRCLLAHASSASRCVTDTLVVPPDTTFTTCLADGHARITYPLVVSSASGATINCSATGGGVLFDVGPHPLPTVPLAGALTLDNIDVIGMTTAAAALDGAPGLRVVGSGASLTLRNATVSDASSSSGSGLASVRATDIGRGGALLVASGGVVDATHCVFRSSSASEHGGAIAIRDPGSKLMLNESRVEGCSAPRGGGVYASSGAAVSSASSLFAANSASLSFGGGIALENGAHGLLSDASFARNSAALCGGAMYVTDTSELAVSESSVTGNTARYGGGLATVAADSVLSLESATSSADVVAGKLPLAADSRNTTLTSVTFADNKATNYGGGMFACGAGLVIGNGGTSWAWTDNTAIDSLRAVPSDVFVCAATNAAGSVVLGNRDSAEGVLWTTFADNTFAALSGAAIKGPVASLAWAPDAAPADEVQIGLPLVGQVIATDVLGKPVVDGRVPIRIAFSNTGPTVTRGLDTGVLNGIPTTTPPAAVRIFNSSVATTPLPMTYTWQLSVVTSAAGAIAVPPLTGSVDLLGCKPGLGGVVEPDNEGGSEDLSFCRECAAGTFSTTNGTLGPCDPIVPCTGNARNIGTERVYNCVCKQGFYLARVHPERGRECDKCPEGAICNEGLSDPLPAKGFFRTSRTSFVRCRRPACRGGTQGCATGYEGFMCNACSKRYYTKAESCLKCPDGDSGAVALTFMGVRRPNREAERTRLIPATISMVLFAFQVVGLISETKAGWRGESKDATESFRIFNLDVNAFALECEVTDPYVLYFLNLSLPLLLFLVSFATVVGLWLVRHKVPKLALTYGDASIKTLFNVTLVGVAPLLHIPLSRAALSLFNCVKLPDGNFVLASDPSVVCFKGGWWSVLPFGIVVVLLCVLGLPAYFGLVLHNRRHKLFREIVFVRYGGLYKFFREPFYLFAVVALGRRLLMVITVTFAGELPLLQLALLTAILFSQLISSLEAEPTFTSPTTTPRRASSYAERNSTTSIVTAIDVCTITVLAAICLIAVLSLGTEIFEIVREKRGEFSGEIERAHRLATILTKELPDLEPDVATKFKAAIDYSLRDRKATLSSSVFEGPVELDYLDLDESG</sequence>
<feature type="domain" description="Right handed beta helix" evidence="3">
    <location>
        <begin position="775"/>
        <end position="948"/>
    </location>
</feature>
<dbReference type="SUPFAM" id="SSF51126">
    <property type="entry name" value="Pectin lyase-like"/>
    <property type="match status" value="1"/>
</dbReference>
<feature type="transmembrane region" description="Helical" evidence="2">
    <location>
        <begin position="1471"/>
        <end position="1492"/>
    </location>
</feature>
<keyword evidence="1" id="KW-0732">Signal</keyword>
<dbReference type="Pfam" id="PF13517">
    <property type="entry name" value="FG-GAP_3"/>
    <property type="match status" value="4"/>
</dbReference>
<dbReference type="Proteomes" id="UP000054408">
    <property type="component" value="Unassembled WGS sequence"/>
</dbReference>
<dbReference type="Gene3D" id="2.130.10.130">
    <property type="entry name" value="Integrin alpha, N-terminal"/>
    <property type="match status" value="3"/>
</dbReference>
<proteinExistence type="predicted"/>
<evidence type="ECO:0000313" key="5">
    <source>
        <dbReference type="Proteomes" id="UP000054408"/>
    </source>
</evidence>
<dbReference type="InterPro" id="IPR013517">
    <property type="entry name" value="FG-GAP"/>
</dbReference>
<evidence type="ECO:0000313" key="4">
    <source>
        <dbReference type="EMBL" id="KNC55008.1"/>
    </source>
</evidence>
<name>A0A0L0DU42_THETB</name>
<feature type="transmembrane region" description="Helical" evidence="2">
    <location>
        <begin position="1520"/>
        <end position="1546"/>
    </location>
</feature>
<gene>
    <name evidence="4" type="ORF">AMSG_10258</name>
</gene>
<dbReference type="InterPro" id="IPR011050">
    <property type="entry name" value="Pectin_lyase_fold/virulence"/>
</dbReference>
<keyword evidence="2" id="KW-0812">Transmembrane</keyword>
<dbReference type="CDD" id="cd00185">
    <property type="entry name" value="TNFRSF"/>
    <property type="match status" value="1"/>
</dbReference>
<feature type="transmembrane region" description="Helical" evidence="2">
    <location>
        <begin position="1573"/>
        <end position="1595"/>
    </location>
</feature>
<keyword evidence="5" id="KW-1185">Reference proteome</keyword>
<dbReference type="GeneID" id="25568527"/>
<dbReference type="PANTHER" id="PTHR44103:SF1">
    <property type="entry name" value="PROPROTEIN CONVERTASE P"/>
    <property type="match status" value="1"/>
</dbReference>
<evidence type="ECO:0000256" key="1">
    <source>
        <dbReference type="ARBA" id="ARBA00022729"/>
    </source>
</evidence>
<dbReference type="OrthoDB" id="10022113at2759"/>
<dbReference type="Pfam" id="PF13229">
    <property type="entry name" value="Beta_helix"/>
    <property type="match status" value="1"/>
</dbReference>
<dbReference type="PANTHER" id="PTHR44103">
    <property type="entry name" value="PROPROTEIN CONVERTASE P"/>
    <property type="match status" value="1"/>
</dbReference>
<dbReference type="EMBL" id="GL349493">
    <property type="protein sequence ID" value="KNC55008.1"/>
    <property type="molecule type" value="Genomic_DNA"/>
</dbReference>
<accession>A0A0L0DU42</accession>
<dbReference type="InterPro" id="IPR039448">
    <property type="entry name" value="Beta_helix"/>
</dbReference>
<evidence type="ECO:0000256" key="2">
    <source>
        <dbReference type="SAM" id="Phobius"/>
    </source>
</evidence>
<evidence type="ECO:0000259" key="3">
    <source>
        <dbReference type="Pfam" id="PF13229"/>
    </source>
</evidence>
<keyword evidence="2" id="KW-0472">Membrane</keyword>
<dbReference type="RefSeq" id="XP_013753451.1">
    <property type="nucleotide sequence ID" value="XM_013897997.1"/>
</dbReference>
<organism evidence="4 5">
    <name type="scientific">Thecamonas trahens ATCC 50062</name>
    <dbReference type="NCBI Taxonomy" id="461836"/>
    <lineage>
        <taxon>Eukaryota</taxon>
        <taxon>Apusozoa</taxon>
        <taxon>Apusomonadida</taxon>
        <taxon>Apusomonadidae</taxon>
        <taxon>Thecamonas</taxon>
    </lineage>
</organism>
<protein>
    <recommendedName>
        <fullName evidence="3">Right handed beta helix domain-containing protein</fullName>
    </recommendedName>
</protein>
<reference evidence="4 5" key="1">
    <citation type="submission" date="2010-05" db="EMBL/GenBank/DDBJ databases">
        <title>The Genome Sequence of Thecamonas trahens ATCC 50062.</title>
        <authorList>
            <consortium name="The Broad Institute Genome Sequencing Platform"/>
            <person name="Russ C."/>
            <person name="Cuomo C."/>
            <person name="Shea T."/>
            <person name="Young S.K."/>
            <person name="Zeng Q."/>
            <person name="Koehrsen M."/>
            <person name="Haas B."/>
            <person name="Borodovsky M."/>
            <person name="Guigo R."/>
            <person name="Alvarado L."/>
            <person name="Berlin A."/>
            <person name="Bochicchio J."/>
            <person name="Borenstein D."/>
            <person name="Chapman S."/>
            <person name="Chen Z."/>
            <person name="Freedman E."/>
            <person name="Gellesch M."/>
            <person name="Goldberg J."/>
            <person name="Griggs A."/>
            <person name="Gujja S."/>
            <person name="Heilman E."/>
            <person name="Heiman D."/>
            <person name="Hepburn T."/>
            <person name="Howarth C."/>
            <person name="Jen D."/>
            <person name="Larson L."/>
            <person name="Mehta T."/>
            <person name="Park D."/>
            <person name="Pearson M."/>
            <person name="Roberts A."/>
            <person name="Saif S."/>
            <person name="Shenoy N."/>
            <person name="Sisk P."/>
            <person name="Stolte C."/>
            <person name="Sykes S."/>
            <person name="Thomson T."/>
            <person name="Walk T."/>
            <person name="White J."/>
            <person name="Yandava C."/>
            <person name="Burger G."/>
            <person name="Gray M.W."/>
            <person name="Holland P.W.H."/>
            <person name="King N."/>
            <person name="Lang F.B.F."/>
            <person name="Roger A.J."/>
            <person name="Ruiz-Trillo I."/>
            <person name="Lander E."/>
            <person name="Nusbaum C."/>
        </authorList>
    </citation>
    <scope>NUCLEOTIDE SEQUENCE [LARGE SCALE GENOMIC DNA]</scope>
    <source>
        <strain evidence="4 5">ATCC 50062</strain>
    </source>
</reference>